<feature type="domain" description="Histidine kinase" evidence="3">
    <location>
        <begin position="171"/>
        <end position="377"/>
    </location>
</feature>
<name>A0ABV7CCC2_9GAMM</name>
<proteinExistence type="predicted"/>
<dbReference type="Pfam" id="PF02518">
    <property type="entry name" value="HATPase_c"/>
    <property type="match status" value="1"/>
</dbReference>
<dbReference type="Proteomes" id="UP001595453">
    <property type="component" value="Unassembled WGS sequence"/>
</dbReference>
<dbReference type="SUPFAM" id="SSF55874">
    <property type="entry name" value="ATPase domain of HSP90 chaperone/DNA topoisomerase II/histidine kinase"/>
    <property type="match status" value="1"/>
</dbReference>
<organism evidence="4 5">
    <name type="scientific">Pseudoalteromonas fenneropenaei</name>
    <dbReference type="NCBI Taxonomy" id="1737459"/>
    <lineage>
        <taxon>Bacteria</taxon>
        <taxon>Pseudomonadati</taxon>
        <taxon>Pseudomonadota</taxon>
        <taxon>Gammaproteobacteria</taxon>
        <taxon>Alteromonadales</taxon>
        <taxon>Pseudoalteromonadaceae</taxon>
        <taxon>Pseudoalteromonas</taxon>
    </lineage>
</organism>
<dbReference type="SMART" id="SM00387">
    <property type="entry name" value="HATPase_c"/>
    <property type="match status" value="1"/>
</dbReference>
<evidence type="ECO:0000313" key="4">
    <source>
        <dbReference type="EMBL" id="MFC3031044.1"/>
    </source>
</evidence>
<dbReference type="PROSITE" id="PS50109">
    <property type="entry name" value="HIS_KIN"/>
    <property type="match status" value="1"/>
</dbReference>
<keyword evidence="5" id="KW-1185">Reference proteome</keyword>
<evidence type="ECO:0000256" key="2">
    <source>
        <dbReference type="ARBA" id="ARBA00012438"/>
    </source>
</evidence>
<keyword evidence="4" id="KW-0418">Kinase</keyword>
<dbReference type="PRINTS" id="PR00344">
    <property type="entry name" value="BCTRLSENSOR"/>
</dbReference>
<comment type="catalytic activity">
    <reaction evidence="1">
        <text>ATP + protein L-histidine = ADP + protein N-phospho-L-histidine.</text>
        <dbReference type="EC" id="2.7.13.3"/>
    </reaction>
</comment>
<dbReference type="GO" id="GO:0016301">
    <property type="term" value="F:kinase activity"/>
    <property type="evidence" value="ECO:0007669"/>
    <property type="project" value="UniProtKB-KW"/>
</dbReference>
<dbReference type="Gene3D" id="3.30.565.10">
    <property type="entry name" value="Histidine kinase-like ATPase, C-terminal domain"/>
    <property type="match status" value="1"/>
</dbReference>
<dbReference type="InterPro" id="IPR036890">
    <property type="entry name" value="HATPase_C_sf"/>
</dbReference>
<dbReference type="PANTHER" id="PTHR43065">
    <property type="entry name" value="SENSOR HISTIDINE KINASE"/>
    <property type="match status" value="1"/>
</dbReference>
<evidence type="ECO:0000256" key="1">
    <source>
        <dbReference type="ARBA" id="ARBA00000085"/>
    </source>
</evidence>
<dbReference type="EC" id="2.7.13.3" evidence="2"/>
<dbReference type="SUPFAM" id="SSF55785">
    <property type="entry name" value="PYP-like sensor domain (PAS domain)"/>
    <property type="match status" value="1"/>
</dbReference>
<dbReference type="RefSeq" id="WP_377119886.1">
    <property type="nucleotide sequence ID" value="NZ_JBHRSD010000001.1"/>
</dbReference>
<reference evidence="5" key="1">
    <citation type="journal article" date="2019" name="Int. J. Syst. Evol. Microbiol.">
        <title>The Global Catalogue of Microorganisms (GCM) 10K type strain sequencing project: providing services to taxonomists for standard genome sequencing and annotation.</title>
        <authorList>
            <consortium name="The Broad Institute Genomics Platform"/>
            <consortium name="The Broad Institute Genome Sequencing Center for Infectious Disease"/>
            <person name="Wu L."/>
            <person name="Ma J."/>
        </authorList>
    </citation>
    <scope>NUCLEOTIDE SEQUENCE [LARGE SCALE GENOMIC DNA]</scope>
    <source>
        <strain evidence="5">KCTC 42730</strain>
    </source>
</reference>
<evidence type="ECO:0000259" key="3">
    <source>
        <dbReference type="PROSITE" id="PS50109"/>
    </source>
</evidence>
<protein>
    <recommendedName>
        <fullName evidence="2">histidine kinase</fullName>
        <ecNumber evidence="2">2.7.13.3</ecNumber>
    </recommendedName>
</protein>
<evidence type="ECO:0000313" key="5">
    <source>
        <dbReference type="Proteomes" id="UP001595453"/>
    </source>
</evidence>
<dbReference type="InterPro" id="IPR004358">
    <property type="entry name" value="Sig_transdc_His_kin-like_C"/>
</dbReference>
<gene>
    <name evidence="4" type="ORF">ACFOEE_00670</name>
</gene>
<keyword evidence="4" id="KW-0808">Transferase</keyword>
<dbReference type="Gene3D" id="3.30.450.20">
    <property type="entry name" value="PAS domain"/>
    <property type="match status" value="1"/>
</dbReference>
<dbReference type="InterPro" id="IPR005467">
    <property type="entry name" value="His_kinase_dom"/>
</dbReference>
<dbReference type="EMBL" id="JBHRSD010000001">
    <property type="protein sequence ID" value="MFC3031044.1"/>
    <property type="molecule type" value="Genomic_DNA"/>
</dbReference>
<sequence length="378" mass="42521">MAFDIGLRGLKDNDFSFSIVNEQYREFTLLVDNFNQLKNEISLARTDLFQREQLLSHLVQQAADALILVDHNHHIVLHNFAARQLLNTSQPLQGQVFSDVIASMAAPLREASLKQSSGLVSFSHNDENLCYNLSYQSLHLRNSKHHLYVYKNLTHEIEHKQSHIWKQTIRLISHELNNSMAPMKSLVLSAQKIVAQPEHHELLPEVFSTLTSRIDNLNRFLVQYANFAKLPKPQIESVALPPFLERIRYLTHIACRSDIAKLPATIVMDSAQIEQVLINLIKNAKESGSPIDAIHLDVAVVDKRWVFSIADSGKGMSDEQLEQALLPFFTTKANGTGLGLTLCHDIVLAHGGKLKVQNNTDQGHKGVTVQFTLPQAPN</sequence>
<dbReference type="InterPro" id="IPR003594">
    <property type="entry name" value="HATPase_dom"/>
</dbReference>
<dbReference type="InterPro" id="IPR035965">
    <property type="entry name" value="PAS-like_dom_sf"/>
</dbReference>
<accession>A0ABV7CCC2</accession>
<dbReference type="PANTHER" id="PTHR43065:SF51">
    <property type="entry name" value="HISTIDINE KINASE"/>
    <property type="match status" value="1"/>
</dbReference>
<comment type="caution">
    <text evidence="4">The sequence shown here is derived from an EMBL/GenBank/DDBJ whole genome shotgun (WGS) entry which is preliminary data.</text>
</comment>
<dbReference type="CDD" id="cd00075">
    <property type="entry name" value="HATPase"/>
    <property type="match status" value="1"/>
</dbReference>